<dbReference type="InterPro" id="IPR005046">
    <property type="entry name" value="DUF285"/>
</dbReference>
<dbReference type="NCBIfam" id="TIGR02167">
    <property type="entry name" value="Liste_lipo_26"/>
    <property type="match status" value="3"/>
</dbReference>
<dbReference type="HOGENOM" id="CLU_007250_1_0_9"/>
<keyword evidence="1 3" id="KW-0732">Signal</keyword>
<dbReference type="GO" id="GO:0031012">
    <property type="term" value="C:extracellular matrix"/>
    <property type="evidence" value="ECO:0007669"/>
    <property type="project" value="TreeGrafter"/>
</dbReference>
<comment type="caution">
    <text evidence="5">The sequence shown here is derived from an EMBL/GenBank/DDBJ whole genome shotgun (WGS) entry which is preliminary data.</text>
</comment>
<evidence type="ECO:0000256" key="1">
    <source>
        <dbReference type="ARBA" id="ARBA00022729"/>
    </source>
</evidence>
<feature type="region of interest" description="Disordered" evidence="2">
    <location>
        <begin position="334"/>
        <end position="367"/>
    </location>
</feature>
<dbReference type="EMBL" id="JXLG01000009">
    <property type="protein sequence ID" value="KJY60371.1"/>
    <property type="molecule type" value="Genomic_DNA"/>
</dbReference>
<evidence type="ECO:0000313" key="5">
    <source>
        <dbReference type="EMBL" id="KJY60371.1"/>
    </source>
</evidence>
<gene>
    <name evidence="5" type="ORF">JF72_13190</name>
</gene>
<dbReference type="AlphaFoldDB" id="A0A0F4LRV8"/>
<sequence length="486" mass="53016">MDNHNNIQQKKEKLLFCGMALAALGLVAAIPTTASAKTTALAQTTEQANTDKGNTDTNKDKPIVKDWNGLQVTYDQKTHELTIPEGTIAAPDGADPTSISAIKDIDSNEIHSINFKGKLTIKGSASGLFSNLPKLEKIDLTNVDTSNVTNMDLLFAFCSGLREIDGLTDTANVTSMGATFYGCSSLTSIDLSHFNTSKVTCMISMFNGCSNLKELDLSNFDTSAVDMMDYMFAGDKNLSSLDISRFKLGNTSNVDKAITMKNMLEGLDSLTAFTFSINDDLSKTGFDTKAVWEDIGTGTVEKPTGKNKLSTSQLLEKYPTSQKQSAITYVKIAEDHPGTPSTPNVTAPITNNTTESKPTTPSTPKPIERPIYRTVMHNTYVYDQNGALKNGEYFAGQSIGTYGTKIIDGKKYYSLGDNSFVKANNVSGIKRRLTHSAYLYNAKGKRANRKVLKKHKSVVTYGGSVKIHGKRFYIVGKNRYVKKANF</sequence>
<evidence type="ECO:0000313" key="6">
    <source>
        <dbReference type="Proteomes" id="UP000033682"/>
    </source>
</evidence>
<evidence type="ECO:0000256" key="2">
    <source>
        <dbReference type="SAM" id="MobiDB-lite"/>
    </source>
</evidence>
<keyword evidence="6" id="KW-1185">Reference proteome</keyword>
<dbReference type="InterPro" id="IPR050328">
    <property type="entry name" value="Dev_Immune_Receptor"/>
</dbReference>
<dbReference type="Pfam" id="PF03217">
    <property type="entry name" value="SlpA"/>
    <property type="match status" value="1"/>
</dbReference>
<feature type="compositionally biased region" description="Low complexity" evidence="2">
    <location>
        <begin position="349"/>
        <end position="362"/>
    </location>
</feature>
<dbReference type="Proteomes" id="UP000033682">
    <property type="component" value="Unassembled WGS sequence"/>
</dbReference>
<dbReference type="PATRIC" id="fig|303541.3.peg.1488"/>
<evidence type="ECO:0000256" key="3">
    <source>
        <dbReference type="SAM" id="SignalP"/>
    </source>
</evidence>
<proteinExistence type="predicted"/>
<reference evidence="5 6" key="1">
    <citation type="submission" date="2015-01" db="EMBL/GenBank/DDBJ databases">
        <title>Comparative genomics of the lactic acid bacteria isolated from the honey bee gut.</title>
        <authorList>
            <person name="Ellegaard K.M."/>
            <person name="Tamarit D."/>
            <person name="Javelind E."/>
            <person name="Olofsson T."/>
            <person name="Andersson S.G."/>
            <person name="Vasquez A."/>
        </authorList>
    </citation>
    <scope>NUCLEOTIDE SEQUENCE [LARGE SCALE GENOMIC DNA]</scope>
    <source>
        <strain evidence="5 6">Hma11</strain>
    </source>
</reference>
<dbReference type="InterPro" id="IPR024968">
    <property type="entry name" value="SlpA_C_lactobacillus"/>
</dbReference>
<feature type="signal peptide" evidence="3">
    <location>
        <begin position="1"/>
        <end position="36"/>
    </location>
</feature>
<dbReference type="SUPFAM" id="SSF52047">
    <property type="entry name" value="RNI-like"/>
    <property type="match status" value="1"/>
</dbReference>
<dbReference type="Gene3D" id="3.80.10.10">
    <property type="entry name" value="Ribonuclease Inhibitor"/>
    <property type="match status" value="1"/>
</dbReference>
<dbReference type="GO" id="GO:0005615">
    <property type="term" value="C:extracellular space"/>
    <property type="evidence" value="ECO:0007669"/>
    <property type="project" value="TreeGrafter"/>
</dbReference>
<name>A0A0F4LRV8_9LACO</name>
<protein>
    <recommendedName>
        <fullName evidence="4">S-layer protein C-terminal domain-containing protein</fullName>
    </recommendedName>
</protein>
<dbReference type="RefSeq" id="WP_052726801.1">
    <property type="nucleotide sequence ID" value="NZ_KQ034000.1"/>
</dbReference>
<accession>A0A0F4LRV8</accession>
<evidence type="ECO:0000259" key="4">
    <source>
        <dbReference type="Pfam" id="PF03217"/>
    </source>
</evidence>
<dbReference type="Pfam" id="PF03382">
    <property type="entry name" value="DUF285"/>
    <property type="match status" value="1"/>
</dbReference>
<dbReference type="InterPro" id="IPR032675">
    <property type="entry name" value="LRR_dom_sf"/>
</dbReference>
<feature type="domain" description="S-layer protein C-terminal" evidence="4">
    <location>
        <begin position="423"/>
        <end position="483"/>
    </location>
</feature>
<dbReference type="InterPro" id="IPR011889">
    <property type="entry name" value="Liste_lipo_26"/>
</dbReference>
<feature type="compositionally biased region" description="Polar residues" evidence="2">
    <location>
        <begin position="339"/>
        <end position="348"/>
    </location>
</feature>
<dbReference type="PANTHER" id="PTHR24373:SF396">
    <property type="entry name" value="LEUCINE RICH REPEATS AND IMMUNOGLOBULIN LIKE DOMAINS 1"/>
    <property type="match status" value="1"/>
</dbReference>
<organism evidence="5 6">
    <name type="scientific">Lactobacillus apis</name>
    <dbReference type="NCBI Taxonomy" id="303541"/>
    <lineage>
        <taxon>Bacteria</taxon>
        <taxon>Bacillati</taxon>
        <taxon>Bacillota</taxon>
        <taxon>Bacilli</taxon>
        <taxon>Lactobacillales</taxon>
        <taxon>Lactobacillaceae</taxon>
        <taxon>Lactobacillus</taxon>
    </lineage>
</organism>
<feature type="chain" id="PRO_5002472569" description="S-layer protein C-terminal domain-containing protein" evidence="3">
    <location>
        <begin position="37"/>
        <end position="486"/>
    </location>
</feature>
<dbReference type="PANTHER" id="PTHR24373">
    <property type="entry name" value="SLIT RELATED LEUCINE-RICH REPEAT NEURONAL PROTEIN"/>
    <property type="match status" value="1"/>
</dbReference>